<gene>
    <name evidence="1" type="ORF">CDAR_237891</name>
</gene>
<reference evidence="1 2" key="1">
    <citation type="submission" date="2021-06" db="EMBL/GenBank/DDBJ databases">
        <title>Caerostris darwini draft genome.</title>
        <authorList>
            <person name="Kono N."/>
            <person name="Arakawa K."/>
        </authorList>
    </citation>
    <scope>NUCLEOTIDE SEQUENCE [LARGE SCALE GENOMIC DNA]</scope>
</reference>
<proteinExistence type="predicted"/>
<keyword evidence="2" id="KW-1185">Reference proteome</keyword>
<evidence type="ECO:0000313" key="1">
    <source>
        <dbReference type="EMBL" id="GIY27710.1"/>
    </source>
</evidence>
<dbReference type="AlphaFoldDB" id="A0AAV4S5F7"/>
<name>A0AAV4S5F7_9ARAC</name>
<accession>A0AAV4S5F7</accession>
<sequence>MIQNGTSLYFTQILSLGNSFTQKYSLFSLLRFQPQFTVQCDSRFTPKISACTSRVFSTADGFNLALRRGESPHFPRDEKMLSYARGNKNIQVYCGGRVSCSPHGGSGALLATRERAEEILWSWLFSHIFLDFFFCSL</sequence>
<organism evidence="1 2">
    <name type="scientific">Caerostris darwini</name>
    <dbReference type="NCBI Taxonomy" id="1538125"/>
    <lineage>
        <taxon>Eukaryota</taxon>
        <taxon>Metazoa</taxon>
        <taxon>Ecdysozoa</taxon>
        <taxon>Arthropoda</taxon>
        <taxon>Chelicerata</taxon>
        <taxon>Arachnida</taxon>
        <taxon>Araneae</taxon>
        <taxon>Araneomorphae</taxon>
        <taxon>Entelegynae</taxon>
        <taxon>Araneoidea</taxon>
        <taxon>Araneidae</taxon>
        <taxon>Caerostris</taxon>
    </lineage>
</organism>
<dbReference type="EMBL" id="BPLQ01007073">
    <property type="protein sequence ID" value="GIY27710.1"/>
    <property type="molecule type" value="Genomic_DNA"/>
</dbReference>
<dbReference type="Proteomes" id="UP001054837">
    <property type="component" value="Unassembled WGS sequence"/>
</dbReference>
<comment type="caution">
    <text evidence="1">The sequence shown here is derived from an EMBL/GenBank/DDBJ whole genome shotgun (WGS) entry which is preliminary data.</text>
</comment>
<evidence type="ECO:0000313" key="2">
    <source>
        <dbReference type="Proteomes" id="UP001054837"/>
    </source>
</evidence>
<protein>
    <submittedName>
        <fullName evidence="1">Uncharacterized protein</fullName>
    </submittedName>
</protein>